<proteinExistence type="predicted"/>
<evidence type="ECO:0000313" key="1">
    <source>
        <dbReference type="EMBL" id="ONM53910.1"/>
    </source>
</evidence>
<gene>
    <name evidence="1" type="ORF">ZEAMMB73_Zm00001d019916</name>
</gene>
<dbReference type="SMR" id="A0A1D6I0Z5"/>
<accession>A0A1D6I0Z5</accession>
<protein>
    <submittedName>
        <fullName evidence="1">UPF0497 membrane protein</fullName>
    </submittedName>
</protein>
<sequence length="79" mass="8851">METAEVAMKDQVMNASTTESAYRPHDNCGYILQKWTSLSNRMVTPADADAAANDRIAVTLQRRAHHNVPLEFSLDKCSR</sequence>
<name>A0A1D6I0Z5_MAIZE</name>
<dbReference type="AlphaFoldDB" id="A0A1D6I0Z5"/>
<dbReference type="EMBL" id="CM007650">
    <property type="protein sequence ID" value="ONM53910.1"/>
    <property type="molecule type" value="Genomic_DNA"/>
</dbReference>
<dbReference type="STRING" id="4577.A0A1D6I0Z5"/>
<dbReference type="InParanoid" id="A0A1D6I0Z5"/>
<accession>A0A3L6E4W5</accession>
<reference evidence="1" key="1">
    <citation type="submission" date="2015-12" db="EMBL/GenBank/DDBJ databases">
        <title>Update maize B73 reference genome by single molecule sequencing technologies.</title>
        <authorList>
            <consortium name="Maize Genome Sequencing Project"/>
            <person name="Ware D."/>
        </authorList>
    </citation>
    <scope>NUCLEOTIDE SEQUENCE [LARGE SCALE GENOMIC DNA]</scope>
    <source>
        <tissue evidence="1">Seedling</tissue>
    </source>
</reference>
<organism evidence="1">
    <name type="scientific">Zea mays</name>
    <name type="common">Maize</name>
    <dbReference type="NCBI Taxonomy" id="4577"/>
    <lineage>
        <taxon>Eukaryota</taxon>
        <taxon>Viridiplantae</taxon>
        <taxon>Streptophyta</taxon>
        <taxon>Embryophyta</taxon>
        <taxon>Tracheophyta</taxon>
        <taxon>Spermatophyta</taxon>
        <taxon>Magnoliopsida</taxon>
        <taxon>Liliopsida</taxon>
        <taxon>Poales</taxon>
        <taxon>Poaceae</taxon>
        <taxon>PACMAD clade</taxon>
        <taxon>Panicoideae</taxon>
        <taxon>Andropogonodae</taxon>
        <taxon>Andropogoneae</taxon>
        <taxon>Tripsacinae</taxon>
        <taxon>Zea</taxon>
    </lineage>
</organism>